<evidence type="ECO:0000313" key="2">
    <source>
        <dbReference type="Proteomes" id="UP001219518"/>
    </source>
</evidence>
<comment type="caution">
    <text evidence="1">The sequence shown here is derived from an EMBL/GenBank/DDBJ whole genome shotgun (WGS) entry which is preliminary data.</text>
</comment>
<dbReference type="EMBL" id="JAHWGI010000960">
    <property type="protein sequence ID" value="KAK3918655.1"/>
    <property type="molecule type" value="Genomic_DNA"/>
</dbReference>
<keyword evidence="2" id="KW-1185">Reference proteome</keyword>
<proteinExistence type="predicted"/>
<protein>
    <submittedName>
        <fullName evidence="1">Tyrosine-protein phosphatase 2</fullName>
    </submittedName>
</protein>
<reference evidence="1" key="1">
    <citation type="submission" date="2021-07" db="EMBL/GenBank/DDBJ databases">
        <authorList>
            <person name="Catto M.A."/>
            <person name="Jacobson A."/>
            <person name="Kennedy G."/>
            <person name="Labadie P."/>
            <person name="Hunt B.G."/>
            <person name="Srinivasan R."/>
        </authorList>
    </citation>
    <scope>NUCLEOTIDE SEQUENCE</scope>
    <source>
        <strain evidence="1">PL_HMW_Pooled</strain>
        <tissue evidence="1">Head</tissue>
    </source>
</reference>
<name>A0AAE1HCD4_9NEOP</name>
<sequence>MKRISLSTGCPYSGSSPGLSFQLRVFAPNFNASAKITAWSNSEYSEATFVNASEVKCQDGDCKGDEVNGNVL</sequence>
<accession>A0AAE1HCD4</accession>
<evidence type="ECO:0000313" key="1">
    <source>
        <dbReference type="EMBL" id="KAK3918655.1"/>
    </source>
</evidence>
<gene>
    <name evidence="1" type="ORF">KUF71_007902</name>
</gene>
<dbReference type="Proteomes" id="UP001219518">
    <property type="component" value="Unassembled WGS sequence"/>
</dbReference>
<organism evidence="1 2">
    <name type="scientific">Frankliniella fusca</name>
    <dbReference type="NCBI Taxonomy" id="407009"/>
    <lineage>
        <taxon>Eukaryota</taxon>
        <taxon>Metazoa</taxon>
        <taxon>Ecdysozoa</taxon>
        <taxon>Arthropoda</taxon>
        <taxon>Hexapoda</taxon>
        <taxon>Insecta</taxon>
        <taxon>Pterygota</taxon>
        <taxon>Neoptera</taxon>
        <taxon>Paraneoptera</taxon>
        <taxon>Thysanoptera</taxon>
        <taxon>Terebrantia</taxon>
        <taxon>Thripoidea</taxon>
        <taxon>Thripidae</taxon>
        <taxon>Frankliniella</taxon>
    </lineage>
</organism>
<dbReference type="AlphaFoldDB" id="A0AAE1HCD4"/>
<reference evidence="1" key="2">
    <citation type="journal article" date="2023" name="BMC Genomics">
        <title>Pest status, molecular evolution, and epigenetic factors derived from the genome assembly of Frankliniella fusca, a thysanopteran phytovirus vector.</title>
        <authorList>
            <person name="Catto M.A."/>
            <person name="Labadie P.E."/>
            <person name="Jacobson A.L."/>
            <person name="Kennedy G.G."/>
            <person name="Srinivasan R."/>
            <person name="Hunt B.G."/>
        </authorList>
    </citation>
    <scope>NUCLEOTIDE SEQUENCE</scope>
    <source>
        <strain evidence="1">PL_HMW_Pooled</strain>
    </source>
</reference>